<dbReference type="Pfam" id="PF07526">
    <property type="entry name" value="POX"/>
    <property type="match status" value="1"/>
</dbReference>
<keyword evidence="3" id="KW-0805">Transcription regulation</keyword>
<evidence type="ECO:0000256" key="4">
    <source>
        <dbReference type="ARBA" id="ARBA00023125"/>
    </source>
</evidence>
<organism evidence="10 11">
    <name type="scientific">Gossypium raimondii</name>
    <name type="common">Peruvian cotton</name>
    <name type="synonym">Gossypium klotzschianum subsp. raimondii</name>
    <dbReference type="NCBI Taxonomy" id="29730"/>
    <lineage>
        <taxon>Eukaryota</taxon>
        <taxon>Viridiplantae</taxon>
        <taxon>Streptophyta</taxon>
        <taxon>Embryophyta</taxon>
        <taxon>Tracheophyta</taxon>
        <taxon>Spermatophyta</taxon>
        <taxon>Magnoliopsida</taxon>
        <taxon>eudicotyledons</taxon>
        <taxon>Gunneridae</taxon>
        <taxon>Pentapetalae</taxon>
        <taxon>rosids</taxon>
        <taxon>malvids</taxon>
        <taxon>Malvales</taxon>
        <taxon>Malvaceae</taxon>
        <taxon>Malvoideae</taxon>
        <taxon>Gossypium</taxon>
    </lineage>
</organism>
<reference evidence="10 11" key="1">
    <citation type="journal article" date="2012" name="Nature">
        <title>Repeated polyploidization of Gossypium genomes and the evolution of spinnable cotton fibres.</title>
        <authorList>
            <person name="Paterson A.H."/>
            <person name="Wendel J.F."/>
            <person name="Gundlach H."/>
            <person name="Guo H."/>
            <person name="Jenkins J."/>
            <person name="Jin D."/>
            <person name="Llewellyn D."/>
            <person name="Showmaker K.C."/>
            <person name="Shu S."/>
            <person name="Udall J."/>
            <person name="Yoo M.J."/>
            <person name="Byers R."/>
            <person name="Chen W."/>
            <person name="Doron-Faigenboim A."/>
            <person name="Duke M.V."/>
            <person name="Gong L."/>
            <person name="Grimwood J."/>
            <person name="Grover C."/>
            <person name="Grupp K."/>
            <person name="Hu G."/>
            <person name="Lee T.H."/>
            <person name="Li J."/>
            <person name="Lin L."/>
            <person name="Liu T."/>
            <person name="Marler B.S."/>
            <person name="Page J.T."/>
            <person name="Roberts A.W."/>
            <person name="Romanel E."/>
            <person name="Sanders W.S."/>
            <person name="Szadkowski E."/>
            <person name="Tan X."/>
            <person name="Tang H."/>
            <person name="Xu C."/>
            <person name="Wang J."/>
            <person name="Wang Z."/>
            <person name="Zhang D."/>
            <person name="Zhang L."/>
            <person name="Ashrafi H."/>
            <person name="Bedon F."/>
            <person name="Bowers J.E."/>
            <person name="Brubaker C.L."/>
            <person name="Chee P.W."/>
            <person name="Das S."/>
            <person name="Gingle A.R."/>
            <person name="Haigler C.H."/>
            <person name="Harker D."/>
            <person name="Hoffmann L.V."/>
            <person name="Hovav R."/>
            <person name="Jones D.C."/>
            <person name="Lemke C."/>
            <person name="Mansoor S."/>
            <person name="ur Rahman M."/>
            <person name="Rainville L.N."/>
            <person name="Rambani A."/>
            <person name="Reddy U.K."/>
            <person name="Rong J.K."/>
            <person name="Saranga Y."/>
            <person name="Scheffler B.E."/>
            <person name="Scheffler J.A."/>
            <person name="Stelly D.M."/>
            <person name="Triplett B.A."/>
            <person name="Van Deynze A."/>
            <person name="Vaslin M.F."/>
            <person name="Waghmare V.N."/>
            <person name="Walford S.A."/>
            <person name="Wright R.J."/>
            <person name="Zaki E.A."/>
            <person name="Zhang T."/>
            <person name="Dennis E.S."/>
            <person name="Mayer K.F."/>
            <person name="Peterson D.G."/>
            <person name="Rokhsar D.S."/>
            <person name="Wang X."/>
            <person name="Schmutz J."/>
        </authorList>
    </citation>
    <scope>NUCLEOTIDE SEQUENCE [LARGE SCALE GENOMIC DNA]</scope>
</reference>
<evidence type="ECO:0000313" key="11">
    <source>
        <dbReference type="Proteomes" id="UP000032304"/>
    </source>
</evidence>
<evidence type="ECO:0000256" key="5">
    <source>
        <dbReference type="ARBA" id="ARBA00023155"/>
    </source>
</evidence>
<evidence type="ECO:0000256" key="8">
    <source>
        <dbReference type="SAM" id="MobiDB-lite"/>
    </source>
</evidence>
<dbReference type="InterPro" id="IPR008422">
    <property type="entry name" value="KN_HD"/>
</dbReference>
<dbReference type="GO" id="GO:0006355">
    <property type="term" value="P:regulation of DNA-templated transcription"/>
    <property type="evidence" value="ECO:0007669"/>
    <property type="project" value="InterPro"/>
</dbReference>
<dbReference type="SMART" id="SM00574">
    <property type="entry name" value="POX"/>
    <property type="match status" value="1"/>
</dbReference>
<feature type="compositionally biased region" description="Gly residues" evidence="8">
    <location>
        <begin position="235"/>
        <end position="245"/>
    </location>
</feature>
<dbReference type="GO" id="GO:0005634">
    <property type="term" value="C:nucleus"/>
    <property type="evidence" value="ECO:0007669"/>
    <property type="project" value="UniProtKB-SubCell"/>
</dbReference>
<keyword evidence="6" id="KW-0804">Transcription</keyword>
<keyword evidence="7" id="KW-0539">Nucleus</keyword>
<dbReference type="InterPro" id="IPR050224">
    <property type="entry name" value="TALE_homeobox"/>
</dbReference>
<dbReference type="InterPro" id="IPR006563">
    <property type="entry name" value="POX_dom"/>
</dbReference>
<evidence type="ECO:0000313" key="10">
    <source>
        <dbReference type="EMBL" id="KJB16917.1"/>
    </source>
</evidence>
<comment type="subcellular location">
    <subcellularLocation>
        <location evidence="1">Nucleus</location>
    </subcellularLocation>
</comment>
<comment type="similarity">
    <text evidence="2">Belongs to the TALE/BELL homeobox family.</text>
</comment>
<protein>
    <recommendedName>
        <fullName evidence="9">POX domain-containing protein</fullName>
    </recommendedName>
</protein>
<evidence type="ECO:0000256" key="1">
    <source>
        <dbReference type="ARBA" id="ARBA00004123"/>
    </source>
</evidence>
<dbReference type="EMBL" id="CM001741">
    <property type="protein sequence ID" value="KJB16917.1"/>
    <property type="molecule type" value="Genomic_DNA"/>
</dbReference>
<dbReference type="Gene3D" id="1.10.10.60">
    <property type="entry name" value="Homeodomain-like"/>
    <property type="match status" value="1"/>
</dbReference>
<gene>
    <name evidence="10" type="ORF">B456_002G255800</name>
</gene>
<evidence type="ECO:0000256" key="2">
    <source>
        <dbReference type="ARBA" id="ARBA00006454"/>
    </source>
</evidence>
<name>A0A0D2MFZ1_GOSRA</name>
<dbReference type="GO" id="GO:0003677">
    <property type="term" value="F:DNA binding"/>
    <property type="evidence" value="ECO:0007669"/>
    <property type="project" value="UniProtKB-KW"/>
</dbReference>
<dbReference type="InterPro" id="IPR001356">
    <property type="entry name" value="HD"/>
</dbReference>
<dbReference type="Pfam" id="PF05920">
    <property type="entry name" value="Homeobox_KN"/>
    <property type="match status" value="1"/>
</dbReference>
<accession>A0A0D2MFZ1</accession>
<keyword evidence="11" id="KW-1185">Reference proteome</keyword>
<feature type="domain" description="POX" evidence="9">
    <location>
        <begin position="182"/>
        <end position="311"/>
    </location>
</feature>
<keyword evidence="5" id="KW-0371">Homeobox</keyword>
<evidence type="ECO:0000259" key="9">
    <source>
        <dbReference type="SMART" id="SM00574"/>
    </source>
</evidence>
<dbReference type="Gramene" id="KJB16917">
    <property type="protein sequence ID" value="KJB16917"/>
    <property type="gene ID" value="B456_002G255800"/>
</dbReference>
<dbReference type="SUPFAM" id="SSF46689">
    <property type="entry name" value="Homeodomain-like"/>
    <property type="match status" value="1"/>
</dbReference>
<sequence>MAEGFEPYHVPQQSRRDKLRIMAQNEPTTGVSLSGCSGLLPFYDPSFLSSDLLTCAAAAAGSHEYHHPPPSGTKDGVNFTGFVGGIFNSSPSLDHLNPSSIHDMNNNNNNQFLYTPQNLSYDNNNGGGGAGEVVVYKPEPLSLSLSSHYTHQNSSIYTDMVPAIFSGANGSTSNSVPLGPFTGYASILKGSRFLRPAQQLLEELCDVGKGIYTEKASLMELPPLQNSHTNPLDGGDSGGSGGGGDGQRKKSTLISILDEVYKRYKQYYQQMQSVVASFECVAGLGNAAPFANLAMKAMSKHFRYLKNAITEQLQFTNKAHAQISPGKNEGPRFGNGDGSFYNRAVQNSRFLQNQPVWRPQRGLPERAVTVLRAWLFEHFLHPYPTDTDKLMLAKQTGLSRNQVCGLLSCLFLL</sequence>
<dbReference type="PANTHER" id="PTHR11850">
    <property type="entry name" value="HOMEOBOX PROTEIN TRANSCRIPTION FACTORS"/>
    <property type="match status" value="1"/>
</dbReference>
<evidence type="ECO:0000256" key="3">
    <source>
        <dbReference type="ARBA" id="ARBA00023015"/>
    </source>
</evidence>
<dbReference type="AlphaFoldDB" id="A0A0D2MFZ1"/>
<evidence type="ECO:0000256" key="6">
    <source>
        <dbReference type="ARBA" id="ARBA00023163"/>
    </source>
</evidence>
<keyword evidence="4" id="KW-0238">DNA-binding</keyword>
<dbReference type="CDD" id="cd00086">
    <property type="entry name" value="homeodomain"/>
    <property type="match status" value="1"/>
</dbReference>
<feature type="region of interest" description="Disordered" evidence="8">
    <location>
        <begin position="222"/>
        <end position="248"/>
    </location>
</feature>
<proteinExistence type="inferred from homology"/>
<dbReference type="Proteomes" id="UP000032304">
    <property type="component" value="Chromosome 2"/>
</dbReference>
<dbReference type="InterPro" id="IPR009057">
    <property type="entry name" value="Homeodomain-like_sf"/>
</dbReference>
<evidence type="ECO:0000256" key="7">
    <source>
        <dbReference type="ARBA" id="ARBA00023242"/>
    </source>
</evidence>